<dbReference type="InterPro" id="IPR027417">
    <property type="entry name" value="P-loop_NTPase"/>
</dbReference>
<accession>A0A391NYA6</accession>
<dbReference type="Gene3D" id="3.40.50.300">
    <property type="entry name" value="P-loop containing nucleotide triphosphate hydrolases"/>
    <property type="match status" value="1"/>
</dbReference>
<protein>
    <submittedName>
        <fullName evidence="2">Uridine kinase</fullName>
    </submittedName>
</protein>
<dbReference type="Gene3D" id="3.30.980.10">
    <property type="entry name" value="Threonyl-trna Synthetase, Chain A, domain 2"/>
    <property type="match status" value="1"/>
</dbReference>
<dbReference type="RefSeq" id="WP_117601994.1">
    <property type="nucleotide sequence ID" value="NZ_BHGK01000001.1"/>
</dbReference>
<dbReference type="Pfam" id="PF00485">
    <property type="entry name" value="PRK"/>
    <property type="match status" value="1"/>
</dbReference>
<proteinExistence type="predicted"/>
<organism evidence="2 3">
    <name type="scientific">Mediterraneibacter butyricigenes</name>
    <dbReference type="NCBI Taxonomy" id="2316025"/>
    <lineage>
        <taxon>Bacteria</taxon>
        <taxon>Bacillati</taxon>
        <taxon>Bacillota</taxon>
        <taxon>Clostridia</taxon>
        <taxon>Lachnospirales</taxon>
        <taxon>Lachnospiraceae</taxon>
        <taxon>Mediterraneibacter</taxon>
    </lineage>
</organism>
<dbReference type="GO" id="GO:0005524">
    <property type="term" value="F:ATP binding"/>
    <property type="evidence" value="ECO:0007669"/>
    <property type="project" value="InterPro"/>
</dbReference>
<keyword evidence="3" id="KW-1185">Reference proteome</keyword>
<dbReference type="GO" id="GO:0016301">
    <property type="term" value="F:kinase activity"/>
    <property type="evidence" value="ECO:0007669"/>
    <property type="project" value="UniProtKB-KW"/>
</dbReference>
<name>A0A391NYA6_9FIRM</name>
<dbReference type="SUPFAM" id="SSF52540">
    <property type="entry name" value="P-loop containing nucleoside triphosphate hydrolases"/>
    <property type="match status" value="1"/>
</dbReference>
<dbReference type="CDD" id="cd02028">
    <property type="entry name" value="UMPK_like"/>
    <property type="match status" value="1"/>
</dbReference>
<dbReference type="InterPro" id="IPR018163">
    <property type="entry name" value="Thr/Ala-tRNA-synth_IIc_edit"/>
</dbReference>
<evidence type="ECO:0000313" key="2">
    <source>
        <dbReference type="EMBL" id="GCA65857.1"/>
    </source>
</evidence>
<evidence type="ECO:0000259" key="1">
    <source>
        <dbReference type="Pfam" id="PF00485"/>
    </source>
</evidence>
<keyword evidence="2" id="KW-0808">Transferase</keyword>
<gene>
    <name evidence="2" type="ORF">KGMB01110_02930</name>
</gene>
<dbReference type="PANTHER" id="PTHR10285">
    <property type="entry name" value="URIDINE KINASE"/>
    <property type="match status" value="1"/>
</dbReference>
<dbReference type="Proteomes" id="UP000265643">
    <property type="component" value="Unassembled WGS sequence"/>
</dbReference>
<comment type="caution">
    <text evidence="2">The sequence shown here is derived from an EMBL/GenBank/DDBJ whole genome shotgun (WGS) entry which is preliminary data.</text>
</comment>
<evidence type="ECO:0000313" key="3">
    <source>
        <dbReference type="Proteomes" id="UP000265643"/>
    </source>
</evidence>
<feature type="domain" description="Phosphoribulokinase/uridine kinase" evidence="1">
    <location>
        <begin position="290"/>
        <end position="486"/>
    </location>
</feature>
<dbReference type="AlphaFoldDB" id="A0A391NYA6"/>
<reference evidence="3" key="1">
    <citation type="submission" date="2018-09" db="EMBL/GenBank/DDBJ databases">
        <title>Draft Genome Sequence of Mediterraneibacter sp. KCTC 15684.</title>
        <authorList>
            <person name="Kim J.S."/>
            <person name="Han K.I."/>
            <person name="Suh M.K."/>
            <person name="Lee K.C."/>
            <person name="Eom M.K."/>
            <person name="Lee J.H."/>
            <person name="Park S.H."/>
            <person name="Kang S.W."/>
            <person name="Park J.E."/>
            <person name="Oh B.S."/>
            <person name="Yu S.Y."/>
            <person name="Choi S.H."/>
            <person name="Lee D.H."/>
            <person name="Yoon H."/>
            <person name="Kim B."/>
            <person name="Yang S.J."/>
            <person name="Lee J.S."/>
        </authorList>
    </citation>
    <scope>NUCLEOTIDE SEQUENCE [LARGE SCALE GENOMIC DNA]</scope>
    <source>
        <strain evidence="3">KCTC 15684</strain>
    </source>
</reference>
<dbReference type="EMBL" id="BHGK01000001">
    <property type="protein sequence ID" value="GCA65857.1"/>
    <property type="molecule type" value="Genomic_DNA"/>
</dbReference>
<dbReference type="InterPro" id="IPR006083">
    <property type="entry name" value="PRK/URK"/>
</dbReference>
<dbReference type="SUPFAM" id="SSF55186">
    <property type="entry name" value="ThrRS/AlaRS common domain"/>
    <property type="match status" value="1"/>
</dbReference>
<sequence length="551" mass="63688">MEGKIAVTIGEKVCWYEKGMTYQKIAQEYQPEYDSEIVLVFKDGYYLQELNKTLEEDCELSFVTTRQSVGYETYKRSMCLLLLKAIHDISGLGVRIQFSISKGLYCTLDGEKKPDRDFLDQVEKRMRELVEQKVPFHKRSVHTRDAVKMFREHNMHDKEHLFEYRRVSKVNIYDIDGYEDYNYGYMVPDTGYLKYFELYPYDEGFVLQLPTAENPTEIPEFAPQEKLFHVLKDAKKWGDLQNIRTVGDLNDQVTSNNMLETVLVEEVHQEQKIVEIARTIAADPEIKFVLIAGPSSSGKTTFSQRLSIALKAEGKRPHPISVDNYFVDREKTPKDENGAYNFECLEAIDVAGFNEDMQKLLHGEEVVLPTFDFELGRRRYVGKPKKLGERDILVIEGIHCLNPKLTVGLSDANKFKIYISALTQLNIDEHNRIPSTDGRLIRRIVRDARTRGTSAQRTIEMWGSVRRGEEENIFPYQEEADVMFNSALIYELAVLKQHVEPLLFGVEKESPEYVEAKRLLKFLDYFVGIGSEYVPNTSLVREFIGGGCFRL</sequence>
<keyword evidence="2" id="KW-0418">Kinase</keyword>